<name>A0A0C9U4I6_SPHS4</name>
<evidence type="ECO:0000313" key="1">
    <source>
        <dbReference type="EMBL" id="KIJ37843.1"/>
    </source>
</evidence>
<proteinExistence type="predicted"/>
<organism evidence="1 2">
    <name type="scientific">Sphaerobolus stellatus (strain SS14)</name>
    <dbReference type="NCBI Taxonomy" id="990650"/>
    <lineage>
        <taxon>Eukaryota</taxon>
        <taxon>Fungi</taxon>
        <taxon>Dikarya</taxon>
        <taxon>Basidiomycota</taxon>
        <taxon>Agaricomycotina</taxon>
        <taxon>Agaricomycetes</taxon>
        <taxon>Phallomycetidae</taxon>
        <taxon>Geastrales</taxon>
        <taxon>Sphaerobolaceae</taxon>
        <taxon>Sphaerobolus</taxon>
    </lineage>
</organism>
<sequence>MRLRAVLRLIWMMTFSIGLPFFKSFTEVAAIYYSLINPLQVSMFDGITRIVAKYKFEPIRSTTLATLLQYYLTSLYEWDISYIRMGGQYLSPSYCYRYRYYILSTLCFYTLCRDAVPQTIYRHLKHDPDLQASLGRFIDNHIFKLKCKGRDYNKIVKICGQKIRSTSYATKPDSLGELQDLLVQTEFSLCVKCSTELKCKVDNERRRIWDMLSSLRLAPHGIN</sequence>
<reference evidence="1 2" key="1">
    <citation type="submission" date="2014-06" db="EMBL/GenBank/DDBJ databases">
        <title>Evolutionary Origins and Diversification of the Mycorrhizal Mutualists.</title>
        <authorList>
            <consortium name="DOE Joint Genome Institute"/>
            <consortium name="Mycorrhizal Genomics Consortium"/>
            <person name="Kohler A."/>
            <person name="Kuo A."/>
            <person name="Nagy L.G."/>
            <person name="Floudas D."/>
            <person name="Copeland A."/>
            <person name="Barry K.W."/>
            <person name="Cichocki N."/>
            <person name="Veneault-Fourrey C."/>
            <person name="LaButti K."/>
            <person name="Lindquist E.A."/>
            <person name="Lipzen A."/>
            <person name="Lundell T."/>
            <person name="Morin E."/>
            <person name="Murat C."/>
            <person name="Riley R."/>
            <person name="Ohm R."/>
            <person name="Sun H."/>
            <person name="Tunlid A."/>
            <person name="Henrissat B."/>
            <person name="Grigoriev I.V."/>
            <person name="Hibbett D.S."/>
            <person name="Martin F."/>
        </authorList>
    </citation>
    <scope>NUCLEOTIDE SEQUENCE [LARGE SCALE GENOMIC DNA]</scope>
    <source>
        <strain evidence="1 2">SS14</strain>
    </source>
</reference>
<protein>
    <submittedName>
        <fullName evidence="1">Uncharacterized protein</fullName>
    </submittedName>
</protein>
<gene>
    <name evidence="1" type="ORF">M422DRAFT_50260</name>
</gene>
<dbReference type="EMBL" id="KN837166">
    <property type="protein sequence ID" value="KIJ37843.1"/>
    <property type="molecule type" value="Genomic_DNA"/>
</dbReference>
<keyword evidence="2" id="KW-1185">Reference proteome</keyword>
<evidence type="ECO:0000313" key="2">
    <source>
        <dbReference type="Proteomes" id="UP000054279"/>
    </source>
</evidence>
<dbReference type="Proteomes" id="UP000054279">
    <property type="component" value="Unassembled WGS sequence"/>
</dbReference>
<accession>A0A0C9U4I6</accession>
<dbReference type="AlphaFoldDB" id="A0A0C9U4I6"/>
<dbReference type="HOGENOM" id="CLU_1240819_0_0_1"/>